<keyword evidence="1" id="KW-0812">Transmembrane</keyword>
<accession>A0A327ZN22</accession>
<keyword evidence="1" id="KW-1133">Transmembrane helix</keyword>
<dbReference type="AlphaFoldDB" id="A0A327ZN22"/>
<evidence type="ECO:0008006" key="4">
    <source>
        <dbReference type="Google" id="ProtNLM"/>
    </source>
</evidence>
<comment type="caution">
    <text evidence="2">The sequence shown here is derived from an EMBL/GenBank/DDBJ whole genome shotgun (WGS) entry which is preliminary data.</text>
</comment>
<keyword evidence="3" id="KW-1185">Reference proteome</keyword>
<reference evidence="2 3" key="1">
    <citation type="submission" date="2018-06" db="EMBL/GenBank/DDBJ databases">
        <title>Genomic Encyclopedia of Type Strains, Phase III (KMG-III): the genomes of soil and plant-associated and newly described type strains.</title>
        <authorList>
            <person name="Whitman W."/>
        </authorList>
    </citation>
    <scope>NUCLEOTIDE SEQUENCE [LARGE SCALE GENOMIC DNA]</scope>
    <source>
        <strain evidence="2 3">CGMCC 4.7090</strain>
    </source>
</reference>
<gene>
    <name evidence="2" type="ORF">B0I29_102369</name>
</gene>
<feature type="transmembrane region" description="Helical" evidence="1">
    <location>
        <begin position="277"/>
        <end position="296"/>
    </location>
</feature>
<evidence type="ECO:0000256" key="1">
    <source>
        <dbReference type="SAM" id="Phobius"/>
    </source>
</evidence>
<evidence type="ECO:0000313" key="2">
    <source>
        <dbReference type="EMBL" id="RAK42544.1"/>
    </source>
</evidence>
<protein>
    <recommendedName>
        <fullName evidence="4">DUF2029 domain-containing protein</fullName>
    </recommendedName>
</protein>
<keyword evidence="1" id="KW-0472">Membrane</keyword>
<dbReference type="Proteomes" id="UP000249341">
    <property type="component" value="Unassembled WGS sequence"/>
</dbReference>
<feature type="transmembrane region" description="Helical" evidence="1">
    <location>
        <begin position="325"/>
        <end position="343"/>
    </location>
</feature>
<dbReference type="EMBL" id="QLMJ01000002">
    <property type="protein sequence ID" value="RAK42544.1"/>
    <property type="molecule type" value="Genomic_DNA"/>
</dbReference>
<feature type="transmembrane region" description="Helical" evidence="1">
    <location>
        <begin position="158"/>
        <end position="185"/>
    </location>
</feature>
<evidence type="ECO:0000313" key="3">
    <source>
        <dbReference type="Proteomes" id="UP000249341"/>
    </source>
</evidence>
<name>A0A327ZN22_9ACTN</name>
<feature type="transmembrane region" description="Helical" evidence="1">
    <location>
        <begin position="128"/>
        <end position="146"/>
    </location>
</feature>
<feature type="transmembrane region" description="Helical" evidence="1">
    <location>
        <begin position="227"/>
        <end position="246"/>
    </location>
</feature>
<sequence length="386" mass="39150">MGFGHAGVGAHCGPLFTGLGHTVSERPAGGSRVMAGCSRAGRQLVGAKGATRAAGAARTAGAAVVAGIVGVVTRMAPPDLADFAGAGQRLLGGHLDGIYESGWNQAGPLQLLVSRLLMIGGADGKPSAATFFVVNAGLMIAALRLCGGNPRREAITGLLALLWIALPVVGDGHPAELVVPVLWAYAMVLGKSRRRVAAGTVLGVAVAIAPWAVLGFPCLLAAGPLRLVVRVAGLGGIVGVAAYLPFVAGGHFGMFGHVWPVAEGTLAAFAGLDQVTWAVRLVQAVVVAGGCGLVAWRFREKTIVIAGAPAAAVLLRVATDSVELRYYWGPVAVTTVMVLALMPDRRWWPGALLGYLALLAASLGRPLAGATVCLAVLMVTLTGAHG</sequence>
<organism evidence="2 3">
    <name type="scientific">Actinoplanes lutulentus</name>
    <dbReference type="NCBI Taxonomy" id="1287878"/>
    <lineage>
        <taxon>Bacteria</taxon>
        <taxon>Bacillati</taxon>
        <taxon>Actinomycetota</taxon>
        <taxon>Actinomycetes</taxon>
        <taxon>Micromonosporales</taxon>
        <taxon>Micromonosporaceae</taxon>
        <taxon>Actinoplanes</taxon>
    </lineage>
</organism>
<feature type="transmembrane region" description="Helical" evidence="1">
    <location>
        <begin position="355"/>
        <end position="381"/>
    </location>
</feature>
<proteinExistence type="predicted"/>
<feature type="transmembrane region" description="Helical" evidence="1">
    <location>
        <begin position="197"/>
        <end position="220"/>
    </location>
</feature>